<feature type="transmembrane region" description="Helical" evidence="7">
    <location>
        <begin position="454"/>
        <end position="485"/>
    </location>
</feature>
<feature type="transmembrane region" description="Helical" evidence="7">
    <location>
        <begin position="333"/>
        <end position="358"/>
    </location>
</feature>
<feature type="transmembrane region" description="Helical" evidence="7">
    <location>
        <begin position="506"/>
        <end position="528"/>
    </location>
</feature>
<dbReference type="InterPro" id="IPR003838">
    <property type="entry name" value="ABC3_permease_C"/>
</dbReference>
<dbReference type="Proteomes" id="UP000321484">
    <property type="component" value="Unassembled WGS sequence"/>
</dbReference>
<evidence type="ECO:0000259" key="8">
    <source>
        <dbReference type="Pfam" id="PF02687"/>
    </source>
</evidence>
<feature type="transmembrane region" description="Helical" evidence="7">
    <location>
        <begin position="414"/>
        <end position="434"/>
    </location>
</feature>
<keyword evidence="3 7" id="KW-0812">Transmembrane</keyword>
<dbReference type="GO" id="GO:0005886">
    <property type="term" value="C:plasma membrane"/>
    <property type="evidence" value="ECO:0007669"/>
    <property type="project" value="UniProtKB-SubCell"/>
</dbReference>
<proteinExistence type="inferred from homology"/>
<gene>
    <name evidence="9" type="ORF">AFE02nite_16470</name>
</gene>
<dbReference type="InterPro" id="IPR050250">
    <property type="entry name" value="Macrolide_Exporter_MacB"/>
</dbReference>
<dbReference type="EMBL" id="BJYK01000004">
    <property type="protein sequence ID" value="GEN79913.1"/>
    <property type="molecule type" value="Genomic_DNA"/>
</dbReference>
<feature type="transmembrane region" description="Helical" evidence="7">
    <location>
        <begin position="1045"/>
        <end position="1074"/>
    </location>
</feature>
<name>A0A511YXI6_9CELL</name>
<comment type="caution">
    <text evidence="9">The sequence shown here is derived from an EMBL/GenBank/DDBJ whole genome shotgun (WGS) entry which is preliminary data.</text>
</comment>
<evidence type="ECO:0000256" key="2">
    <source>
        <dbReference type="ARBA" id="ARBA00022475"/>
    </source>
</evidence>
<dbReference type="AlphaFoldDB" id="A0A511YXI6"/>
<feature type="transmembrane region" description="Helical" evidence="7">
    <location>
        <begin position="1004"/>
        <end position="1025"/>
    </location>
</feature>
<feature type="transmembrane region" description="Helical" evidence="7">
    <location>
        <begin position="370"/>
        <end position="393"/>
    </location>
</feature>
<keyword evidence="4 7" id="KW-1133">Transmembrane helix</keyword>
<keyword evidence="10" id="KW-1185">Reference proteome</keyword>
<dbReference type="GO" id="GO:0022857">
    <property type="term" value="F:transmembrane transporter activity"/>
    <property type="evidence" value="ECO:0007669"/>
    <property type="project" value="TreeGrafter"/>
</dbReference>
<reference evidence="9 10" key="1">
    <citation type="submission" date="2019-07" db="EMBL/GenBank/DDBJ databases">
        <title>Whole genome shotgun sequence of Actinotalea fermentans NBRC 105374.</title>
        <authorList>
            <person name="Hosoyama A."/>
            <person name="Uohara A."/>
            <person name="Ohji S."/>
            <person name="Ichikawa N."/>
        </authorList>
    </citation>
    <scope>NUCLEOTIDE SEQUENCE [LARGE SCALE GENOMIC DNA]</scope>
    <source>
        <strain evidence="9 10">NBRC 105374</strain>
    </source>
</reference>
<evidence type="ECO:0000256" key="7">
    <source>
        <dbReference type="SAM" id="Phobius"/>
    </source>
</evidence>
<evidence type="ECO:0000256" key="6">
    <source>
        <dbReference type="ARBA" id="ARBA00038076"/>
    </source>
</evidence>
<feature type="domain" description="ABC3 transporter permease C-terminal" evidence="8">
    <location>
        <begin position="955"/>
        <end position="1066"/>
    </location>
</feature>
<comment type="similarity">
    <text evidence="6">Belongs to the ABC-4 integral membrane protein family.</text>
</comment>
<dbReference type="Pfam" id="PF02687">
    <property type="entry name" value="FtsX"/>
    <property type="match status" value="1"/>
</dbReference>
<feature type="transmembrane region" description="Helical" evidence="7">
    <location>
        <begin position="292"/>
        <end position="313"/>
    </location>
</feature>
<sequence>MNVARLLRRRARAHAGLLLLVLAQVALTTAAVAGATGYVSLAVRAGLGDTLTGSPDAALRVQTGLSDDAAAQAQAAAAVLDEHLGALPVTATAWTATAALPATLGSTADGEPLGADAVLWADPTLAEAAVLDEGTWPTGPDETAVQVAAATLLGIAPGDVVTVAGDGDATATLTVTGTWHPADPLAPRWAGDPLAAEGADDDGATAGPFVVTPARLADLPGTRYARWTLVPDVAALAPDDVGRLRQALDAATGALRDDDAVAVRGMSVSGGLASLLSTAEGRLGGIRGVTTAAVMLVVLTGLIALAQMARLLADVRLPETVLLRSRGTTVRQLTTASLAEAVVVALAGSGLGAAGAWAVLTTTQDAAPPVLGVVLTGVVAAVLAAGVLAQRAASHAIGVVRRGRTDAAGRGRRAVRAGAVVAALAGAGLAWWQLDRYGSPVFTDTSGLVQVDPLAAAAVALGLLTVALGATALLVPATVAGAGAAQRRRDLMPVLTLRELARHTPVHAVTVVLVVLAAGAATFVGAYAGTLDAWRADVARAATGADIAMEVATAPTGALPLATAALRDPVAEAAAPVRLLSVRAGGAAGDLVAVGRGLPLGAGLGRFTDALAGQGEAGPALPEAGGTLRLTATLDAGLPENPALTARVWLADDGGELVALDGVPDGSPGDGHDGATTWTAHVPAGAWTLAAVDLTYDAMPPTPETLAAEAWLSEQTDPAALDAWRPPAEHPVTLGLAGLDVGGTDLLAAAPRWSASTFTGAEGVTHETAGASVTLGRDVATPAVRTPVRLLPAPVAASAAAPLPVVVTAGWRAGYDVAVGEGTTMRVAGQDTQVTVVGETAVVPGSSAARARTIAGATGQEGDTEAGDAAAPGALAALADLAAVNRLLLVTRADVPAPDAVWVDVAADPGLVSQQIADAVVTQGTDEALHPLTAVTTATPTPDRLSSPAVVASWLAAACALVVMVPGVASTALALALARRREAAVLRALGIGPGQQARARRAELALVCAGAVVTGVVGGLAVAWLTAGHLVRATAPGPADLPTALAPHVLGTAGALAAAVVLLALVVTGFGAAVARQVRSATRVEDER</sequence>
<keyword evidence="2" id="KW-1003">Cell membrane</keyword>
<accession>A0A511YXI6</accession>
<keyword evidence="5 7" id="KW-0472">Membrane</keyword>
<protein>
    <recommendedName>
        <fullName evidence="8">ABC3 transporter permease C-terminal domain-containing protein</fullName>
    </recommendedName>
</protein>
<evidence type="ECO:0000256" key="4">
    <source>
        <dbReference type="ARBA" id="ARBA00022989"/>
    </source>
</evidence>
<dbReference type="PANTHER" id="PTHR30572:SF4">
    <property type="entry name" value="ABC TRANSPORTER PERMEASE YTRF"/>
    <property type="match status" value="1"/>
</dbReference>
<comment type="subcellular location">
    <subcellularLocation>
        <location evidence="1">Cell membrane</location>
        <topology evidence="1">Multi-pass membrane protein</topology>
    </subcellularLocation>
</comment>
<organism evidence="9 10">
    <name type="scientific">Actinotalea fermentans</name>
    <dbReference type="NCBI Taxonomy" id="43671"/>
    <lineage>
        <taxon>Bacteria</taxon>
        <taxon>Bacillati</taxon>
        <taxon>Actinomycetota</taxon>
        <taxon>Actinomycetes</taxon>
        <taxon>Micrococcales</taxon>
        <taxon>Cellulomonadaceae</taxon>
        <taxon>Actinotalea</taxon>
    </lineage>
</organism>
<feature type="transmembrane region" description="Helical" evidence="7">
    <location>
        <begin position="954"/>
        <end position="978"/>
    </location>
</feature>
<dbReference type="PANTHER" id="PTHR30572">
    <property type="entry name" value="MEMBRANE COMPONENT OF TRANSPORTER-RELATED"/>
    <property type="match status" value="1"/>
</dbReference>
<evidence type="ECO:0000313" key="10">
    <source>
        <dbReference type="Proteomes" id="UP000321484"/>
    </source>
</evidence>
<evidence type="ECO:0000256" key="5">
    <source>
        <dbReference type="ARBA" id="ARBA00023136"/>
    </source>
</evidence>
<evidence type="ECO:0000256" key="3">
    <source>
        <dbReference type="ARBA" id="ARBA00022692"/>
    </source>
</evidence>
<dbReference type="RefSeq" id="WP_186814504.1">
    <property type="nucleotide sequence ID" value="NZ_BJYK01000004.1"/>
</dbReference>
<evidence type="ECO:0000256" key="1">
    <source>
        <dbReference type="ARBA" id="ARBA00004651"/>
    </source>
</evidence>
<evidence type="ECO:0000313" key="9">
    <source>
        <dbReference type="EMBL" id="GEN79913.1"/>
    </source>
</evidence>